<protein>
    <submittedName>
        <fullName evidence="2">Uncharacterized protein</fullName>
    </submittedName>
</protein>
<sequence>MAYSDEQREAFLTILEANAGNIKKTARETGVSAPTLREWQAQGKIKPSPEKVAEIIEGYLEKAKRVREKLLDRMSEVADTEKDLFKLSGAFKIVADATADEEVNRALANRINAAQAQATAGTETPRIAGSADPAFN</sequence>
<dbReference type="GeneID" id="59164398"/>
<dbReference type="Proteomes" id="UP000652720">
    <property type="component" value="Unassembled WGS sequence"/>
</dbReference>
<evidence type="ECO:0000313" key="5">
    <source>
        <dbReference type="Proteomes" id="UP000652720"/>
    </source>
</evidence>
<name>A0AAV4K9U9_9DEIO</name>
<reference evidence="2" key="4">
    <citation type="submission" date="2023-08" db="EMBL/GenBank/DDBJ databases">
        <authorList>
            <person name="Sun Q."/>
            <person name="Zhou Y."/>
        </authorList>
    </citation>
    <scope>NUCLEOTIDE SEQUENCE</scope>
    <source>
        <strain evidence="3">CGMCC 1.8884</strain>
        <strain evidence="2">CGMCC 1.8885</strain>
    </source>
</reference>
<evidence type="ECO:0000313" key="4">
    <source>
        <dbReference type="Proteomes" id="UP000630135"/>
    </source>
</evidence>
<dbReference type="EMBL" id="BMLZ01000018">
    <property type="protein sequence ID" value="GGP29973.1"/>
    <property type="molecule type" value="Genomic_DNA"/>
</dbReference>
<reference evidence="2" key="2">
    <citation type="journal article" date="2014" name="Int. J. Syst. Evol. Microbiol.">
        <title>Complete genome sequence of Corynebacterium casei LMG S-19264T (=DSM 44701T), isolated from a smear-ripened cheese.</title>
        <authorList>
            <consortium name="US DOE Joint Genome Institute (JGI-PGF)"/>
            <person name="Walter F."/>
            <person name="Albersmeier A."/>
            <person name="Kalinowski J."/>
            <person name="Ruckert C."/>
        </authorList>
    </citation>
    <scope>NUCLEOTIDE SEQUENCE</scope>
    <source>
        <strain evidence="2">CGMCC 1.8885</strain>
    </source>
</reference>
<keyword evidence="4" id="KW-1185">Reference proteome</keyword>
<reference evidence="4" key="3">
    <citation type="journal article" date="2019" name="Int. J. Syst. Evol. Microbiol.">
        <title>The Global Catalogue of Microorganisms (GCM) 10K type strain sequencing project: providing services to taxonomists for standard genome sequencing and annotation.</title>
        <authorList>
            <consortium name="The Broad Institute Genomics Platform"/>
            <consortium name="The Broad Institute Genome Sequencing Center for Infectious Disease"/>
            <person name="Wu L."/>
            <person name="Ma J."/>
        </authorList>
    </citation>
    <scope>NUCLEOTIDE SEQUENCE [LARGE SCALE GENOMIC DNA]</scope>
    <source>
        <strain evidence="4">CGMCC 1.8884</strain>
    </source>
</reference>
<comment type="caution">
    <text evidence="2">The sequence shown here is derived from an EMBL/GenBank/DDBJ whole genome shotgun (WGS) entry which is preliminary data.</text>
</comment>
<evidence type="ECO:0000256" key="1">
    <source>
        <dbReference type="SAM" id="MobiDB-lite"/>
    </source>
</evidence>
<dbReference type="RefSeq" id="WP_152423551.1">
    <property type="nucleotide sequence ID" value="NZ_BMLZ01000018.1"/>
</dbReference>
<dbReference type="Proteomes" id="UP000630135">
    <property type="component" value="Unassembled WGS sequence"/>
</dbReference>
<proteinExistence type="predicted"/>
<dbReference type="EMBL" id="BMMA01000022">
    <property type="protein sequence ID" value="GGI87130.1"/>
    <property type="molecule type" value="Genomic_DNA"/>
</dbReference>
<reference evidence="3" key="1">
    <citation type="journal article" date="2014" name="Int. J. Syst. Evol. Microbiol.">
        <title>Complete genome of a new Firmicutes species belonging to the dominant human colonic microbiota ('Ruminococcus bicirculans') reveals two chromosomes and a selective capacity to utilize plant glucans.</title>
        <authorList>
            <consortium name="NISC Comparative Sequencing Program"/>
            <person name="Wegmann U."/>
            <person name="Louis P."/>
            <person name="Goesmann A."/>
            <person name="Henrissat B."/>
            <person name="Duncan S.H."/>
            <person name="Flint H.J."/>
        </authorList>
    </citation>
    <scope>NUCLEOTIDE SEQUENCE</scope>
    <source>
        <strain evidence="3">CGMCC 1.8884</strain>
    </source>
</reference>
<dbReference type="AlphaFoldDB" id="A0AAV4K9U9"/>
<evidence type="ECO:0000313" key="2">
    <source>
        <dbReference type="EMBL" id="GGI87130.1"/>
    </source>
</evidence>
<organism evidence="2 5">
    <name type="scientific">Deinococcus wulumuqiensis</name>
    <dbReference type="NCBI Taxonomy" id="980427"/>
    <lineage>
        <taxon>Bacteria</taxon>
        <taxon>Thermotogati</taxon>
        <taxon>Deinococcota</taxon>
        <taxon>Deinococci</taxon>
        <taxon>Deinococcales</taxon>
        <taxon>Deinococcaceae</taxon>
        <taxon>Deinococcus</taxon>
    </lineage>
</organism>
<feature type="region of interest" description="Disordered" evidence="1">
    <location>
        <begin position="115"/>
        <end position="136"/>
    </location>
</feature>
<gene>
    <name evidence="3" type="ORF">GCM10008021_16240</name>
    <name evidence="2" type="ORF">GCM10010914_22000</name>
</gene>
<evidence type="ECO:0000313" key="3">
    <source>
        <dbReference type="EMBL" id="GGP29973.1"/>
    </source>
</evidence>
<accession>A0AAV4K9U9</accession>